<dbReference type="PANTHER" id="PTHR35321:SF1">
    <property type="entry name" value="OS02G0753200 PROTEIN"/>
    <property type="match status" value="1"/>
</dbReference>
<dbReference type="AlphaFoldDB" id="A0A445KMF0"/>
<feature type="region of interest" description="Disordered" evidence="1">
    <location>
        <begin position="1"/>
        <end position="117"/>
    </location>
</feature>
<feature type="compositionally biased region" description="Polar residues" evidence="1">
    <location>
        <begin position="81"/>
        <end position="95"/>
    </location>
</feature>
<feature type="compositionally biased region" description="Low complexity" evidence="1">
    <location>
        <begin position="33"/>
        <end position="42"/>
    </location>
</feature>
<feature type="region of interest" description="Disordered" evidence="1">
    <location>
        <begin position="137"/>
        <end position="165"/>
    </location>
</feature>
<feature type="compositionally biased region" description="Basic and acidic residues" evidence="1">
    <location>
        <begin position="201"/>
        <end position="223"/>
    </location>
</feature>
<keyword evidence="3" id="KW-1185">Reference proteome</keyword>
<feature type="compositionally biased region" description="Basic and acidic residues" evidence="1">
    <location>
        <begin position="236"/>
        <end position="249"/>
    </location>
</feature>
<feature type="region of interest" description="Disordered" evidence="1">
    <location>
        <begin position="199"/>
        <end position="249"/>
    </location>
</feature>
<dbReference type="PANTHER" id="PTHR35321">
    <property type="entry name" value="OS02G0753200 PROTEIN"/>
    <property type="match status" value="1"/>
</dbReference>
<protein>
    <submittedName>
        <fullName evidence="2">Uncharacterized protein</fullName>
    </submittedName>
</protein>
<reference evidence="2 3" key="1">
    <citation type="submission" date="2018-09" db="EMBL/GenBank/DDBJ databases">
        <title>A high-quality reference genome of wild soybean provides a powerful tool to mine soybean genomes.</title>
        <authorList>
            <person name="Xie M."/>
            <person name="Chung C.Y.L."/>
            <person name="Li M.-W."/>
            <person name="Wong F.-L."/>
            <person name="Chan T.-F."/>
            <person name="Lam H.-M."/>
        </authorList>
    </citation>
    <scope>NUCLEOTIDE SEQUENCE [LARGE SCALE GENOMIC DNA]</scope>
    <source>
        <strain evidence="3">cv. W05</strain>
        <tissue evidence="2">Hypocotyl of etiolated seedlings</tissue>
    </source>
</reference>
<dbReference type="Gramene" id="XM_028376515.1">
    <property type="protein sequence ID" value="XP_028232316.1"/>
    <property type="gene ID" value="LOC114412573"/>
</dbReference>
<name>A0A445KMF0_GLYSO</name>
<gene>
    <name evidence="2" type="ORF">D0Y65_012049</name>
</gene>
<evidence type="ECO:0000313" key="3">
    <source>
        <dbReference type="Proteomes" id="UP000289340"/>
    </source>
</evidence>
<sequence length="249" mass="26992">MSLSLIQGYSSAEDEDQPQPHDSDLEDSDDEAAAAASWTAAANHPSLGDRSIFDHVPNPPSATGLPSAFDAFSEIAEPPQFLNNSVEEYNNNPSSRDADEQQGKHANRWRRKDKKDLPTGAVVEAKPQLVGIHERVRSDINGSQAPTSAASGTSEGGKWAPTATNPNAEDAAELLRMCLQCGIPKTYSSARGMVCPVCGDRPPKDDTSTESKKKGSTVKDKEKSKRMKGQSSHATWKSETEMHLRQQFD</sequence>
<accession>A0A445KMF0</accession>
<feature type="compositionally biased region" description="Polar residues" evidence="1">
    <location>
        <begin position="1"/>
        <end position="10"/>
    </location>
</feature>
<feature type="compositionally biased region" description="Polar residues" evidence="1">
    <location>
        <begin position="140"/>
        <end position="153"/>
    </location>
</feature>
<dbReference type="EMBL" id="QZWG01000005">
    <property type="protein sequence ID" value="RZC12089.1"/>
    <property type="molecule type" value="Genomic_DNA"/>
</dbReference>
<evidence type="ECO:0000256" key="1">
    <source>
        <dbReference type="SAM" id="MobiDB-lite"/>
    </source>
</evidence>
<comment type="caution">
    <text evidence="2">The sequence shown here is derived from an EMBL/GenBank/DDBJ whole genome shotgun (WGS) entry which is preliminary data.</text>
</comment>
<dbReference type="InterPro" id="IPR040306">
    <property type="entry name" value="Os02g0753200-like"/>
</dbReference>
<dbReference type="Proteomes" id="UP000289340">
    <property type="component" value="Chromosome 5"/>
</dbReference>
<organism evidence="2 3">
    <name type="scientific">Glycine soja</name>
    <name type="common">Wild soybean</name>
    <dbReference type="NCBI Taxonomy" id="3848"/>
    <lineage>
        <taxon>Eukaryota</taxon>
        <taxon>Viridiplantae</taxon>
        <taxon>Streptophyta</taxon>
        <taxon>Embryophyta</taxon>
        <taxon>Tracheophyta</taxon>
        <taxon>Spermatophyta</taxon>
        <taxon>Magnoliopsida</taxon>
        <taxon>eudicotyledons</taxon>
        <taxon>Gunneridae</taxon>
        <taxon>Pentapetalae</taxon>
        <taxon>rosids</taxon>
        <taxon>fabids</taxon>
        <taxon>Fabales</taxon>
        <taxon>Fabaceae</taxon>
        <taxon>Papilionoideae</taxon>
        <taxon>50 kb inversion clade</taxon>
        <taxon>NPAAA clade</taxon>
        <taxon>indigoferoid/millettioid clade</taxon>
        <taxon>Phaseoleae</taxon>
        <taxon>Glycine</taxon>
        <taxon>Glycine subgen. Soja</taxon>
    </lineage>
</organism>
<proteinExistence type="predicted"/>
<evidence type="ECO:0000313" key="2">
    <source>
        <dbReference type="EMBL" id="RZC12089.1"/>
    </source>
</evidence>